<reference evidence="2 3" key="1">
    <citation type="journal article" date="2013" name="Genome Announc.">
        <title>Complete Genome Sequence of Burkholderia sp. Strain RPE64, Bacterial Symbiont of the Bean Bug Riptortus pedestris.</title>
        <authorList>
            <person name="Shibata T.F."/>
            <person name="Maeda T."/>
            <person name="Nikoh N."/>
            <person name="Yamaguchi K."/>
            <person name="Oshima K."/>
            <person name="Hattori M."/>
            <person name="Nishiyama T."/>
            <person name="Hasebe M."/>
            <person name="Fukatsu T."/>
            <person name="Kikuchi Y."/>
            <person name="Shigenobu S."/>
        </authorList>
    </citation>
    <scope>NUCLEOTIDE SEQUENCE [LARGE SCALE GENOMIC DNA]</scope>
    <source>
        <plasmid evidence="2 3">p1</plasmid>
    </source>
</reference>
<reference evidence="2 3" key="2">
    <citation type="journal article" date="2018" name="Int. J. Syst. Evol. Microbiol.">
        <title>Burkholderia insecticola sp. nov., a gut symbiotic bacterium of the bean bug Riptortus pedestris.</title>
        <authorList>
            <person name="Takeshita K."/>
            <person name="Tamaki H."/>
            <person name="Ohbayashi T."/>
            <person name="Meng X.-Y."/>
            <person name="Sone T."/>
            <person name="Mitani Y."/>
            <person name="Peeters C."/>
            <person name="Kikuchi Y."/>
            <person name="Vandamme P."/>
        </authorList>
    </citation>
    <scope>NUCLEOTIDE SEQUENCE [LARGE SCALE GENOMIC DNA]</scope>
    <source>
        <strain evidence="2">RPE64</strain>
        <plasmid evidence="2 3">p1</plasmid>
    </source>
</reference>
<sequence>MSRLSKVGARRALCAAIACGALFGLMPASASAGQACTEVPLTPDTITQAMAAAQRVTAELERRQIDVAVLGRMGQDLSAYGLRYSHVGFVYREKPGAPWRIAHLLNECGTAKSDLWYQGVGNFFLDDMYRFDALLLIPPKPVAEILRARLMQGPELRTVFDSHYSMVAYPFSTRYQNSNTWVLETLASVEAKDAKIGDREQAQAWLKMAGYQPSEMQLGPFKRLGGRMFKANIAFDDHPNELRFSDRIRTVTVDSVQRFLLARQEGWEVTELTAP</sequence>
<accession>R4X2Z1</accession>
<protein>
    <recommendedName>
        <fullName evidence="4">Outer membrane protein</fullName>
    </recommendedName>
</protein>
<dbReference type="EMBL" id="AP013061">
    <property type="protein sequence ID" value="BAN27011.1"/>
    <property type="molecule type" value="Genomic_DNA"/>
</dbReference>
<keyword evidence="3" id="KW-1185">Reference proteome</keyword>
<organism evidence="2 3">
    <name type="scientific">Caballeronia insecticola</name>
    <dbReference type="NCBI Taxonomy" id="758793"/>
    <lineage>
        <taxon>Bacteria</taxon>
        <taxon>Pseudomonadati</taxon>
        <taxon>Pseudomonadota</taxon>
        <taxon>Betaproteobacteria</taxon>
        <taxon>Burkholderiales</taxon>
        <taxon>Burkholderiaceae</taxon>
        <taxon>Caballeronia</taxon>
    </lineage>
</organism>
<evidence type="ECO:0000256" key="1">
    <source>
        <dbReference type="SAM" id="SignalP"/>
    </source>
</evidence>
<keyword evidence="1" id="KW-0732">Signal</keyword>
<dbReference type="RefSeq" id="WP_016347720.1">
    <property type="nucleotide sequence ID" value="NC_021289.1"/>
</dbReference>
<feature type="signal peptide" evidence="1">
    <location>
        <begin position="1"/>
        <end position="30"/>
    </location>
</feature>
<dbReference type="PATRIC" id="fig|758793.3.peg.5231"/>
<keyword evidence="2" id="KW-0614">Plasmid</keyword>
<dbReference type="Pfam" id="PF09916">
    <property type="entry name" value="DUF2145"/>
    <property type="match status" value="1"/>
</dbReference>
<gene>
    <name evidence="2" type="ORF">BRPE64_DCDS00750</name>
</gene>
<dbReference type="PIRSF" id="PIRSF028477">
    <property type="entry name" value="UCP028477"/>
    <property type="match status" value="1"/>
</dbReference>
<evidence type="ECO:0008006" key="4">
    <source>
        <dbReference type="Google" id="ProtNLM"/>
    </source>
</evidence>
<evidence type="ECO:0000313" key="2">
    <source>
        <dbReference type="EMBL" id="BAN27011.1"/>
    </source>
</evidence>
<name>R4X2Z1_9BURK</name>
<geneLocation type="plasmid" evidence="2 3">
    <name>p1</name>
</geneLocation>
<feature type="chain" id="PRO_5004381777" description="Outer membrane protein" evidence="1">
    <location>
        <begin position="31"/>
        <end position="275"/>
    </location>
</feature>
<dbReference type="Proteomes" id="UP000013966">
    <property type="component" value="Plasmid p1"/>
</dbReference>
<evidence type="ECO:0000313" key="3">
    <source>
        <dbReference type="Proteomes" id="UP000013966"/>
    </source>
</evidence>
<dbReference type="InterPro" id="IPR014547">
    <property type="entry name" value="UCP028477"/>
</dbReference>
<proteinExistence type="predicted"/>
<dbReference type="HOGENOM" id="CLU_081299_0_0_4"/>
<dbReference type="KEGG" id="buo:BRPE64_DCDS00750"/>
<dbReference type="AlphaFoldDB" id="R4X2Z1"/>